<gene>
    <name evidence="2" type="ORF">CMV_026752</name>
</gene>
<dbReference type="InterPro" id="IPR035897">
    <property type="entry name" value="Toll_tir_struct_dom_sf"/>
</dbReference>
<evidence type="ECO:0000313" key="2">
    <source>
        <dbReference type="EMBL" id="KAF3947062.1"/>
    </source>
</evidence>
<name>A0A8J4QAQ7_9ROSI</name>
<dbReference type="AlphaFoldDB" id="A0A8J4QAQ7"/>
<keyword evidence="3" id="KW-1185">Reference proteome</keyword>
<feature type="region of interest" description="Disordered" evidence="1">
    <location>
        <begin position="194"/>
        <end position="213"/>
    </location>
</feature>
<proteinExistence type="predicted"/>
<evidence type="ECO:0000256" key="1">
    <source>
        <dbReference type="SAM" id="MobiDB-lite"/>
    </source>
</evidence>
<dbReference type="Proteomes" id="UP000737018">
    <property type="component" value="Unassembled WGS sequence"/>
</dbReference>
<dbReference type="EMBL" id="JRKL02008219">
    <property type="protein sequence ID" value="KAF3947062.1"/>
    <property type="molecule type" value="Genomic_DNA"/>
</dbReference>
<accession>A0A8J4QAQ7</accession>
<evidence type="ECO:0000313" key="3">
    <source>
        <dbReference type="Proteomes" id="UP000737018"/>
    </source>
</evidence>
<protein>
    <submittedName>
        <fullName evidence="2">Uncharacterized protein</fullName>
    </submittedName>
</protein>
<reference evidence="2" key="1">
    <citation type="submission" date="2020-03" db="EMBL/GenBank/DDBJ databases">
        <title>Castanea mollissima Vanexum genome sequencing.</title>
        <authorList>
            <person name="Staton M."/>
        </authorList>
    </citation>
    <scope>NUCLEOTIDE SEQUENCE</scope>
    <source>
        <tissue evidence="2">Leaf</tissue>
    </source>
</reference>
<sequence length="232" mass="26288">SIPSLSKLRNSDLYFLMALMGMETDSSSFPSSSSSSAARWKYDVFLSFREKVEMWRDALTHVGNLAGWPLMNRPFSQVIKSIVRLIWLNLNNDAFSECCNCFKLVDYFQSSSNMLQGLPDTIIPGESEIFNFFAMEGEDQTSKKLDSIHRGKSDCYQDIEDPNQTITELSINSRTLYENLGDLCRHDLYHSAAEGGDPRNLKPIEVKQPSKPPSQKVLLIAGTWKWRKLGSA</sequence>
<dbReference type="Gene3D" id="3.40.50.10140">
    <property type="entry name" value="Toll/interleukin-1 receptor homology (TIR) domain"/>
    <property type="match status" value="1"/>
</dbReference>
<comment type="caution">
    <text evidence="2">The sequence shown here is derived from an EMBL/GenBank/DDBJ whole genome shotgun (WGS) entry which is preliminary data.</text>
</comment>
<feature type="compositionally biased region" description="Basic and acidic residues" evidence="1">
    <location>
        <begin position="196"/>
        <end position="205"/>
    </location>
</feature>
<feature type="non-terminal residue" evidence="2">
    <location>
        <position position="232"/>
    </location>
</feature>
<organism evidence="2 3">
    <name type="scientific">Castanea mollissima</name>
    <name type="common">Chinese chestnut</name>
    <dbReference type="NCBI Taxonomy" id="60419"/>
    <lineage>
        <taxon>Eukaryota</taxon>
        <taxon>Viridiplantae</taxon>
        <taxon>Streptophyta</taxon>
        <taxon>Embryophyta</taxon>
        <taxon>Tracheophyta</taxon>
        <taxon>Spermatophyta</taxon>
        <taxon>Magnoliopsida</taxon>
        <taxon>eudicotyledons</taxon>
        <taxon>Gunneridae</taxon>
        <taxon>Pentapetalae</taxon>
        <taxon>rosids</taxon>
        <taxon>fabids</taxon>
        <taxon>Fagales</taxon>
        <taxon>Fagaceae</taxon>
        <taxon>Castanea</taxon>
    </lineage>
</organism>